<dbReference type="SMART" id="SM00421">
    <property type="entry name" value="HTH_LUXR"/>
    <property type="match status" value="1"/>
</dbReference>
<dbReference type="PANTHER" id="PTHR44688:SF16">
    <property type="entry name" value="DNA-BINDING TRANSCRIPTIONAL ACTIVATOR DEVR_DOSR"/>
    <property type="match status" value="1"/>
</dbReference>
<dbReference type="EMBL" id="AP025564">
    <property type="protein sequence ID" value="BDE97953.1"/>
    <property type="molecule type" value="Genomic_DNA"/>
</dbReference>
<keyword evidence="1" id="KW-0805">Transcription regulation</keyword>
<accession>A0ABM7WNF9</accession>
<feature type="transmembrane region" description="Helical" evidence="4">
    <location>
        <begin position="319"/>
        <end position="344"/>
    </location>
</feature>
<name>A0ABM7WNF9_9ACTN</name>
<evidence type="ECO:0000259" key="5">
    <source>
        <dbReference type="PROSITE" id="PS50043"/>
    </source>
</evidence>
<dbReference type="PANTHER" id="PTHR44688">
    <property type="entry name" value="DNA-BINDING TRANSCRIPTIONAL ACTIVATOR DEVR_DOSR"/>
    <property type="match status" value="1"/>
</dbReference>
<protein>
    <recommendedName>
        <fullName evidence="5">HTH luxR-type domain-containing protein</fullName>
    </recommendedName>
</protein>
<feature type="transmembrane region" description="Helical" evidence="4">
    <location>
        <begin position="230"/>
        <end position="250"/>
    </location>
</feature>
<dbReference type="Pfam" id="PF00196">
    <property type="entry name" value="GerE"/>
    <property type="match status" value="1"/>
</dbReference>
<feature type="transmembrane region" description="Helical" evidence="4">
    <location>
        <begin position="69"/>
        <end position="87"/>
    </location>
</feature>
<dbReference type="SUPFAM" id="SSF46894">
    <property type="entry name" value="C-terminal effector domain of the bipartite response regulators"/>
    <property type="match status" value="1"/>
</dbReference>
<dbReference type="InterPro" id="IPR000792">
    <property type="entry name" value="Tscrpt_reg_LuxR_C"/>
</dbReference>
<dbReference type="Gene3D" id="1.10.10.10">
    <property type="entry name" value="Winged helix-like DNA-binding domain superfamily/Winged helix DNA-binding domain"/>
    <property type="match status" value="1"/>
</dbReference>
<dbReference type="Proteomes" id="UP001320544">
    <property type="component" value="Chromosome"/>
</dbReference>
<feature type="transmembrane region" description="Helical" evidence="4">
    <location>
        <begin position="9"/>
        <end position="26"/>
    </location>
</feature>
<feature type="transmembrane region" description="Helical" evidence="4">
    <location>
        <begin position="93"/>
        <end position="116"/>
    </location>
</feature>
<dbReference type="InterPro" id="IPR036388">
    <property type="entry name" value="WH-like_DNA-bd_sf"/>
</dbReference>
<evidence type="ECO:0000313" key="6">
    <source>
        <dbReference type="EMBL" id="BDE97953.1"/>
    </source>
</evidence>
<feature type="transmembrane region" description="Helical" evidence="4">
    <location>
        <begin position="287"/>
        <end position="307"/>
    </location>
</feature>
<keyword evidence="4" id="KW-1133">Transmembrane helix</keyword>
<feature type="transmembrane region" description="Helical" evidence="4">
    <location>
        <begin position="128"/>
        <end position="145"/>
    </location>
</feature>
<evidence type="ECO:0000313" key="7">
    <source>
        <dbReference type="Proteomes" id="UP001320544"/>
    </source>
</evidence>
<keyword evidence="4" id="KW-0812">Transmembrane</keyword>
<dbReference type="PROSITE" id="PS00622">
    <property type="entry name" value="HTH_LUXR_1"/>
    <property type="match status" value="1"/>
</dbReference>
<evidence type="ECO:0000256" key="2">
    <source>
        <dbReference type="ARBA" id="ARBA00023125"/>
    </source>
</evidence>
<feature type="transmembrane region" description="Helical" evidence="4">
    <location>
        <begin position="151"/>
        <end position="169"/>
    </location>
</feature>
<feature type="domain" description="HTH luxR-type" evidence="5">
    <location>
        <begin position="397"/>
        <end position="462"/>
    </location>
</feature>
<proteinExistence type="predicted"/>
<feature type="transmembrane region" description="Helical" evidence="4">
    <location>
        <begin position="38"/>
        <end position="57"/>
    </location>
</feature>
<keyword evidence="7" id="KW-1185">Reference proteome</keyword>
<evidence type="ECO:0000256" key="1">
    <source>
        <dbReference type="ARBA" id="ARBA00023015"/>
    </source>
</evidence>
<keyword evidence="2" id="KW-0238">DNA-binding</keyword>
<dbReference type="PRINTS" id="PR00038">
    <property type="entry name" value="HTHLUXR"/>
</dbReference>
<organism evidence="6 7">
    <name type="scientific">Raoultibacter timonensis</name>
    <dbReference type="NCBI Taxonomy" id="1907662"/>
    <lineage>
        <taxon>Bacteria</taxon>
        <taxon>Bacillati</taxon>
        <taxon>Actinomycetota</taxon>
        <taxon>Coriobacteriia</taxon>
        <taxon>Eggerthellales</taxon>
        <taxon>Eggerthellaceae</taxon>
        <taxon>Raoultibacter</taxon>
    </lineage>
</organism>
<gene>
    <name evidence="6" type="ORF">CE91St30_32860</name>
</gene>
<evidence type="ECO:0000256" key="4">
    <source>
        <dbReference type="SAM" id="Phobius"/>
    </source>
</evidence>
<dbReference type="CDD" id="cd06170">
    <property type="entry name" value="LuxR_C_like"/>
    <property type="match status" value="1"/>
</dbReference>
<dbReference type="PROSITE" id="PS50043">
    <property type="entry name" value="HTH_LUXR_2"/>
    <property type="match status" value="1"/>
</dbReference>
<reference evidence="6 7" key="1">
    <citation type="submission" date="2022-01" db="EMBL/GenBank/DDBJ databases">
        <title>Novel bile acid biosynthetic pathways are enriched in the microbiome of centenarians.</title>
        <authorList>
            <person name="Sato Y."/>
            <person name="Atarashi K."/>
            <person name="Plichta R.D."/>
            <person name="Arai Y."/>
            <person name="Sasajima S."/>
            <person name="Kearney M.S."/>
            <person name="Suda W."/>
            <person name="Takeshita K."/>
            <person name="Sasaki T."/>
            <person name="Okamoto S."/>
            <person name="Skelly N.A."/>
            <person name="Okamura Y."/>
            <person name="Vlamakis H."/>
            <person name="Li Y."/>
            <person name="Tanoue T."/>
            <person name="Takei H."/>
            <person name="Nittono H."/>
            <person name="Narushima S."/>
            <person name="Irie J."/>
            <person name="Itoh H."/>
            <person name="Moriya K."/>
            <person name="Sugiura Y."/>
            <person name="Suematsu M."/>
            <person name="Moritoki N."/>
            <person name="Shibata S."/>
            <person name="Littman R.D."/>
            <person name="Fischbach A.M."/>
            <person name="Uwamino Y."/>
            <person name="Inoue T."/>
            <person name="Honda A."/>
            <person name="Hattori M."/>
            <person name="Murai T."/>
            <person name="Xavier J.R."/>
            <person name="Hirose N."/>
            <person name="Honda K."/>
        </authorList>
    </citation>
    <scope>NUCLEOTIDE SEQUENCE [LARGE SCALE GENOMIC DNA]</scope>
    <source>
        <strain evidence="6 7">CE91-St30</strain>
    </source>
</reference>
<feature type="transmembrane region" description="Helical" evidence="4">
    <location>
        <begin position="190"/>
        <end position="210"/>
    </location>
</feature>
<evidence type="ECO:0000256" key="3">
    <source>
        <dbReference type="ARBA" id="ARBA00023163"/>
    </source>
</evidence>
<dbReference type="InterPro" id="IPR016032">
    <property type="entry name" value="Sig_transdc_resp-reg_C-effctor"/>
</dbReference>
<keyword evidence="4" id="KW-0472">Membrane</keyword>
<sequence>MKASKLRTYFVDSIGLWGWYGFAHWASSRIYLVSTDVWWCNQFGFCGLSCIAIALCLVMAGKNRIPYRVIDWLCLACTLVGLCVLSQEDLWGMEFPLIVFSVFSVGFFMAWFVVRWASRYAAMGAKEMLIRVLLAIIMISILKMVSYGLPLFLLPLLYGMVLFALTILTKEIKPLEEPVPNSEARYTVRTILSLWQTILSIMLFFILWSFLNMTFNINVGHISRSGYSSVYLIAAAQIIDIGFSLFMLLWMFRLKRAIDWTLFWQIAYFVLAVGLLAMSLFGTTQVVQVFLSAAAELVFMFLVYFLTRLGRKSAYEPPLVMAVGYAFISLIDWTVRACVSYFKFGFTDTPLVPVFLFVILFTIVFFLPARSPGMQLLTSELGETVRGENLDSERCRALAKKKGLSSREFEVLVLLCRGRSAPYIAETLYLSENTVKTYRKRIYQKLGVHDKQELLDLIDAHEK</sequence>
<feature type="transmembrane region" description="Helical" evidence="4">
    <location>
        <begin position="262"/>
        <end position="281"/>
    </location>
</feature>
<feature type="transmembrane region" description="Helical" evidence="4">
    <location>
        <begin position="350"/>
        <end position="369"/>
    </location>
</feature>
<keyword evidence="3" id="KW-0804">Transcription</keyword>